<feature type="transmembrane region" description="Helical" evidence="1">
    <location>
        <begin position="1258"/>
        <end position="1283"/>
    </location>
</feature>
<keyword evidence="1" id="KW-0472">Membrane</keyword>
<dbReference type="Pfam" id="PF00873">
    <property type="entry name" value="ACR_tran"/>
    <property type="match status" value="3"/>
</dbReference>
<feature type="transmembrane region" description="Helical" evidence="1">
    <location>
        <begin position="473"/>
        <end position="494"/>
    </location>
</feature>
<feature type="transmembrane region" description="Helical" evidence="1">
    <location>
        <begin position="506"/>
        <end position="528"/>
    </location>
</feature>
<feature type="transmembrane region" description="Helical" evidence="1">
    <location>
        <begin position="1169"/>
        <end position="1189"/>
    </location>
</feature>
<feature type="transmembrane region" description="Helical" evidence="1">
    <location>
        <begin position="622"/>
        <end position="644"/>
    </location>
</feature>
<feature type="transmembrane region" description="Helical" evidence="1">
    <location>
        <begin position="588"/>
        <end position="610"/>
    </location>
</feature>
<feature type="transmembrane region" description="Helical" evidence="1">
    <location>
        <begin position="656"/>
        <end position="675"/>
    </location>
</feature>
<organism evidence="2 3">
    <name type="scientific">Thermotomaculum hydrothermale</name>
    <dbReference type="NCBI Taxonomy" id="981385"/>
    <lineage>
        <taxon>Bacteria</taxon>
        <taxon>Pseudomonadati</taxon>
        <taxon>Acidobacteriota</taxon>
        <taxon>Holophagae</taxon>
        <taxon>Thermotomaculales</taxon>
        <taxon>Thermotomaculaceae</taxon>
        <taxon>Thermotomaculum</taxon>
    </lineage>
</organism>
<accession>A0A7R6PP51</accession>
<dbReference type="Gene3D" id="3.30.70.1440">
    <property type="entry name" value="Multidrug efflux transporter AcrB pore domain"/>
    <property type="match status" value="1"/>
</dbReference>
<keyword evidence="3" id="KW-1185">Reference proteome</keyword>
<dbReference type="SUPFAM" id="SSF82693">
    <property type="entry name" value="Multidrug efflux transporter AcrB pore domain, PN1, PN2, PC1 and PC2 subdomains"/>
    <property type="match status" value="2"/>
</dbReference>
<dbReference type="SUPFAM" id="SSF82866">
    <property type="entry name" value="Multidrug efflux transporter AcrB transmembrane domain"/>
    <property type="match status" value="2"/>
</dbReference>
<dbReference type="PANTHER" id="PTHR32063">
    <property type="match status" value="1"/>
</dbReference>
<dbReference type="RefSeq" id="WP_201328128.1">
    <property type="nucleotide sequence ID" value="NZ_AP017470.1"/>
</dbReference>
<dbReference type="Gene3D" id="1.20.1640.10">
    <property type="entry name" value="Multidrug efflux transporter AcrB transmembrane domain"/>
    <property type="match status" value="3"/>
</dbReference>
<dbReference type="KEGG" id="thyd:TTHT_0155"/>
<dbReference type="Gene3D" id="3.30.70.1320">
    <property type="entry name" value="Multidrug efflux transporter AcrB pore domain like"/>
    <property type="match status" value="1"/>
</dbReference>
<keyword evidence="1" id="KW-0812">Transmembrane</keyword>
<dbReference type="PANTHER" id="PTHR32063:SF19">
    <property type="entry name" value="CATION EFFLUX SYSTEM PROTEIN CUSA"/>
    <property type="match status" value="1"/>
</dbReference>
<name>A0A7R6PP51_9BACT</name>
<feature type="transmembrane region" description="Helical" evidence="1">
    <location>
        <begin position="399"/>
        <end position="419"/>
    </location>
</feature>
<feature type="transmembrane region" description="Helical" evidence="1">
    <location>
        <begin position="1128"/>
        <end position="1149"/>
    </location>
</feature>
<dbReference type="Gene3D" id="3.30.70.1430">
    <property type="entry name" value="Multidrug efflux transporter AcrB pore domain"/>
    <property type="match status" value="2"/>
</dbReference>
<feature type="transmembrane region" description="Helical" evidence="1">
    <location>
        <begin position="1102"/>
        <end position="1121"/>
    </location>
</feature>
<protein>
    <submittedName>
        <fullName evidence="2">Cu(I)/Ag(I) efflux system membrane protein CusA/SilA</fullName>
    </submittedName>
</protein>
<feature type="transmembrane region" description="Helical" evidence="1">
    <location>
        <begin position="1227"/>
        <end position="1246"/>
    </location>
</feature>
<feature type="transmembrane region" description="Helical" evidence="1">
    <location>
        <begin position="24"/>
        <end position="43"/>
    </location>
</feature>
<dbReference type="EMBL" id="AP017470">
    <property type="protein sequence ID" value="BBB31796.1"/>
    <property type="molecule type" value="Genomic_DNA"/>
</dbReference>
<dbReference type="Gene3D" id="3.30.2090.10">
    <property type="entry name" value="Multidrug efflux transporter AcrB TolC docking domain, DN and DC subdomains"/>
    <property type="match status" value="2"/>
</dbReference>
<dbReference type="InterPro" id="IPR001036">
    <property type="entry name" value="Acrflvin-R"/>
</dbReference>
<dbReference type="GO" id="GO:0042910">
    <property type="term" value="F:xenobiotic transmembrane transporter activity"/>
    <property type="evidence" value="ECO:0007669"/>
    <property type="project" value="TreeGrafter"/>
</dbReference>
<reference evidence="2 3" key="1">
    <citation type="journal article" date="2012" name="Extremophiles">
        <title>Thermotomaculum hydrothermale gen. nov., sp. nov., a novel heterotrophic thermophile within the phylum Acidobacteria from a deep-sea hydrothermal vent chimney in the Southern Okinawa Trough.</title>
        <authorList>
            <person name="Izumi H."/>
            <person name="Nunoura T."/>
            <person name="Miyazaki M."/>
            <person name="Mino S."/>
            <person name="Toki T."/>
            <person name="Takai K."/>
            <person name="Sako Y."/>
            <person name="Sawabe T."/>
            <person name="Nakagawa S."/>
        </authorList>
    </citation>
    <scope>NUCLEOTIDE SEQUENCE [LARGE SCALE GENOMIC DNA]</scope>
    <source>
        <strain evidence="2 3">AC55</strain>
    </source>
</reference>
<feature type="transmembrane region" description="Helical" evidence="1">
    <location>
        <begin position="548"/>
        <end position="576"/>
    </location>
</feature>
<evidence type="ECO:0000313" key="2">
    <source>
        <dbReference type="EMBL" id="BBB31796.1"/>
    </source>
</evidence>
<sequence>MKNEKIEPKGFLEKLIYFSIKNKLVIGIFIAIILFVGAMVSPFDFDIAGIQRDPVPVDAIPDVGENQQIVFTKWPGRSPQDIEDQITYPLTVALLGIPEVKTIRSFSMFGFSTIYVIFKEKADFYWSRSRILEKLNSLPPNTLPEGVKPSLGPDATALGQVFWYTLEGRDNKGNPTGGWDLQELRSIQDWYVRYALLSADGVSEVASVGGYVKEYQIDVDPDALKAYGITLEQVFKAAKMSNLDVGAKSIEINNVEYVIRGIGFIKKIKDIEDTVITVRNNTPIYIKNVANVTIGPAMRRGILDKEGAEVVGGVVVARFGENPLKVIKNIKEKIKEISPGLPSKKLKDGTVSKVTVVPFYDRSGLIYETLGTLKSALTEEIFVTIIVVLLMVMHFRSSLLISGLLPLAVIMTFIAMKVFKVDANIVSLSGIAIAIGTLVDMGIVIVENIIKHLSDPDNNLSFFNKVFVATKEVGGAVLTAVSTTVIGFLPVFAMEGPEGKLFKPLAFTKTFALISAIIIALTIIPPVAHLILKAKVKRKSFQKVINASWIVLGIISFFLFSKFAGIALVFLGIYHLTKDKIAPKYTKYGLYVINGIAAIIVATFLAEHWLPLGAYKGFTLNFLFVVLIIGSILLFFQIFQFFYPSILRWALNNRKLFLLIPVFIILFGALSWLGFEKIFGWLPVSVKRLAPVSYFAHKFPGLGKEFMPPLDEGSYLYMPTTSTHASIGVVKEVLKIQDSNFKKIPEIETAVGKLGRAETPLDPAPISMIETVINYKPEYITDKNGNRLLFKFNPDEVDYYRDENGNPVLAPDGKPYRVQGRFERDKYGKLIPDKDGSPFKLWRPELDPELNPGREYWKGITSPDNIWKEIVEAGTIPGLTSAPKLQPIAARIVMLQSGMRAPMGLKIKGPDLKTIEKVGLEIEKFLKEVPYIDPNTVVADRMIGKPYLEINIDRQAIARYGIPLVKVQNAIETAIGGKTVTTTIEGRERYNVRVQYFRELRNDIDKIGNVLISSPTGAQIPLKQLSKINYVKGPQVIKSEDTFLTGYVIFDKRGDYAEVDVVEQAKRYLKEKIKTGELVIPAGVSYSFAGNYQNQIRAAKKLAIVLPLALFTIFLILYFQFKRVSTTLLVFSGILVAWAGGFILIWFYGQPWFMDFNFLGVNLRDLFQMHHINLSVAIWVGFLALFGIASDDGVIIATYLDQIFEVRKPETVEEIRKATIEAGKKRVRPALMTVATTVIALIPVLTSKGRGSDIMIPMSIPTFGGMIVVVITIFVVPVLYSLIKEISLKRSGKI</sequence>
<dbReference type="SUPFAM" id="SSF82714">
    <property type="entry name" value="Multidrug efflux transporter AcrB TolC docking domain, DN and DC subdomains"/>
    <property type="match status" value="2"/>
</dbReference>
<evidence type="ECO:0000256" key="1">
    <source>
        <dbReference type="SAM" id="Phobius"/>
    </source>
</evidence>
<dbReference type="PRINTS" id="PR00702">
    <property type="entry name" value="ACRIFLAVINRP"/>
</dbReference>
<proteinExistence type="predicted"/>
<dbReference type="GO" id="GO:0005886">
    <property type="term" value="C:plasma membrane"/>
    <property type="evidence" value="ECO:0007669"/>
    <property type="project" value="TreeGrafter"/>
</dbReference>
<dbReference type="InterPro" id="IPR027463">
    <property type="entry name" value="AcrB_DN_DC_subdom"/>
</dbReference>
<keyword evidence="1" id="KW-1133">Transmembrane helix</keyword>
<gene>
    <name evidence="2" type="primary">cusA</name>
    <name evidence="2" type="ORF">TTHT_0155</name>
</gene>
<feature type="transmembrane region" description="Helical" evidence="1">
    <location>
        <begin position="431"/>
        <end position="453"/>
    </location>
</feature>
<dbReference type="Proteomes" id="UP000595564">
    <property type="component" value="Chromosome"/>
</dbReference>
<evidence type="ECO:0000313" key="3">
    <source>
        <dbReference type="Proteomes" id="UP000595564"/>
    </source>
</evidence>